<sequence length="247" mass="27033">MFTRCLRAEFYKMKRSPVTISHIIIPILVSAVFLAYYASSGWEEIDKITAFYQALGSAFPVLIGIFVASTMDQEQNAGAFQNLLTLRSKTTALFSKVVALLLLGLFALLFTAVLFGSGFNMIHGQSSASMGVFVIASLVMWLSAIPLYLIFEIFAFVFGKAFAIGAGLLSGLISALFLTGLGMYVWKVVPFSWATKMPDAYLVYELADRSALSQIKSQAPIYLIVVIACFAGYYVFAANYEGSKISE</sequence>
<gene>
    <name evidence="2" type="ORF">SAMN04487884_103228</name>
</gene>
<feature type="transmembrane region" description="Helical" evidence="1">
    <location>
        <begin position="20"/>
        <end position="38"/>
    </location>
</feature>
<dbReference type="EMBL" id="FOGJ01000003">
    <property type="protein sequence ID" value="SER26743.1"/>
    <property type="molecule type" value="Genomic_DNA"/>
</dbReference>
<accession>A0A1H9MUF2</accession>
<feature type="transmembrane region" description="Helical" evidence="1">
    <location>
        <begin position="162"/>
        <end position="186"/>
    </location>
</feature>
<dbReference type="Pfam" id="PF12730">
    <property type="entry name" value="ABC2_membrane_4"/>
    <property type="match status" value="1"/>
</dbReference>
<feature type="transmembrane region" description="Helical" evidence="1">
    <location>
        <begin position="92"/>
        <end position="116"/>
    </location>
</feature>
<organism evidence="2 3">
    <name type="scientific">Butyrivibrio fibrisolvens</name>
    <dbReference type="NCBI Taxonomy" id="831"/>
    <lineage>
        <taxon>Bacteria</taxon>
        <taxon>Bacillati</taxon>
        <taxon>Bacillota</taxon>
        <taxon>Clostridia</taxon>
        <taxon>Lachnospirales</taxon>
        <taxon>Lachnospiraceae</taxon>
        <taxon>Butyrivibrio</taxon>
    </lineage>
</organism>
<evidence type="ECO:0000256" key="1">
    <source>
        <dbReference type="SAM" id="Phobius"/>
    </source>
</evidence>
<dbReference type="CDD" id="cd21808">
    <property type="entry name" value="ABC-2_lan_permease_MutG"/>
    <property type="match status" value="1"/>
</dbReference>
<proteinExistence type="predicted"/>
<dbReference type="OrthoDB" id="1701852at2"/>
<dbReference type="eggNOG" id="COG4200">
    <property type="taxonomic scope" value="Bacteria"/>
</dbReference>
<dbReference type="Proteomes" id="UP000182584">
    <property type="component" value="Unassembled WGS sequence"/>
</dbReference>
<dbReference type="RefSeq" id="WP_074754439.1">
    <property type="nucleotide sequence ID" value="NZ_FOGJ01000003.1"/>
</dbReference>
<dbReference type="AlphaFoldDB" id="A0A1H9MUF2"/>
<feature type="transmembrane region" description="Helical" evidence="1">
    <location>
        <begin position="128"/>
        <end position="150"/>
    </location>
</feature>
<keyword evidence="1" id="KW-0812">Transmembrane</keyword>
<dbReference type="InterPro" id="IPR022294">
    <property type="entry name" value="ABC-transptr_permeasesu"/>
</dbReference>
<evidence type="ECO:0000313" key="3">
    <source>
        <dbReference type="Proteomes" id="UP000182584"/>
    </source>
</evidence>
<keyword evidence="1" id="KW-0472">Membrane</keyword>
<feature type="transmembrane region" description="Helical" evidence="1">
    <location>
        <begin position="219"/>
        <end position="236"/>
    </location>
</feature>
<feature type="transmembrane region" description="Helical" evidence="1">
    <location>
        <begin position="50"/>
        <end position="71"/>
    </location>
</feature>
<name>A0A1H9MUF2_BUTFI</name>
<dbReference type="NCBIfam" id="TIGR03733">
    <property type="entry name" value="lanti_perm_MutG"/>
    <property type="match status" value="1"/>
</dbReference>
<reference evidence="2 3" key="1">
    <citation type="submission" date="2016-10" db="EMBL/GenBank/DDBJ databases">
        <authorList>
            <person name="de Groot N.N."/>
        </authorList>
    </citation>
    <scope>NUCLEOTIDE SEQUENCE [LARGE SCALE GENOMIC DNA]</scope>
    <source>
        <strain evidence="2 3">AR40</strain>
    </source>
</reference>
<protein>
    <submittedName>
        <fullName evidence="2">ABC-2 type transport system permease protein</fullName>
    </submittedName>
</protein>
<keyword evidence="1" id="KW-1133">Transmembrane helix</keyword>
<evidence type="ECO:0000313" key="2">
    <source>
        <dbReference type="EMBL" id="SER26743.1"/>
    </source>
</evidence>